<dbReference type="Proteomes" id="UP001165063">
    <property type="component" value="Unassembled WGS sequence"/>
</dbReference>
<dbReference type="OrthoDB" id="3981267at2759"/>
<protein>
    <submittedName>
        <fullName evidence="2">Unnamed protein product</fullName>
    </submittedName>
</protein>
<organism evidence="2 3">
    <name type="scientific">Ambrosiozyma monospora</name>
    <name type="common">Yeast</name>
    <name type="synonym">Endomycopsis monosporus</name>
    <dbReference type="NCBI Taxonomy" id="43982"/>
    <lineage>
        <taxon>Eukaryota</taxon>
        <taxon>Fungi</taxon>
        <taxon>Dikarya</taxon>
        <taxon>Ascomycota</taxon>
        <taxon>Saccharomycotina</taxon>
        <taxon>Pichiomycetes</taxon>
        <taxon>Pichiales</taxon>
        <taxon>Pichiaceae</taxon>
        <taxon>Ambrosiozyma</taxon>
    </lineage>
</organism>
<evidence type="ECO:0000313" key="3">
    <source>
        <dbReference type="Proteomes" id="UP001165063"/>
    </source>
</evidence>
<reference evidence="2" key="1">
    <citation type="submission" date="2023-04" db="EMBL/GenBank/DDBJ databases">
        <title>Ambrosiozyma monospora NBRC 1965.</title>
        <authorList>
            <person name="Ichikawa N."/>
            <person name="Sato H."/>
            <person name="Tonouchi N."/>
        </authorList>
    </citation>
    <scope>NUCLEOTIDE SEQUENCE</scope>
    <source>
        <strain evidence="2">NBRC 1965</strain>
    </source>
</reference>
<dbReference type="AlphaFoldDB" id="A0A9W7DG37"/>
<feature type="region of interest" description="Disordered" evidence="1">
    <location>
        <begin position="76"/>
        <end position="99"/>
    </location>
</feature>
<dbReference type="EMBL" id="BSXU01002306">
    <property type="protein sequence ID" value="GMG36316.1"/>
    <property type="molecule type" value="Genomic_DNA"/>
</dbReference>
<comment type="caution">
    <text evidence="2">The sequence shown here is derived from an EMBL/GenBank/DDBJ whole genome shotgun (WGS) entry which is preliminary data.</text>
</comment>
<gene>
    <name evidence="2" type="ORF">Amon01_000465700</name>
</gene>
<evidence type="ECO:0000313" key="2">
    <source>
        <dbReference type="EMBL" id="GMG36316.1"/>
    </source>
</evidence>
<evidence type="ECO:0000256" key="1">
    <source>
        <dbReference type="SAM" id="MobiDB-lite"/>
    </source>
</evidence>
<keyword evidence="3" id="KW-1185">Reference proteome</keyword>
<accession>A0A9W7DG37</accession>
<sequence length="99" mass="11334">MREEEIKNLKDANNGTVIDLSTENEIREYQARLITILVNTSYFKDPEHVRLGGIPENHLRSLSRNYIDSANRVEADLGQDSRISPATPQNSKNKSHRRS</sequence>
<name>A0A9W7DG37_AMBMO</name>
<proteinExistence type="predicted"/>
<feature type="compositionally biased region" description="Polar residues" evidence="1">
    <location>
        <begin position="81"/>
        <end position="92"/>
    </location>
</feature>